<evidence type="ECO:0000256" key="4">
    <source>
        <dbReference type="ARBA" id="ARBA00022692"/>
    </source>
</evidence>
<dbReference type="InterPro" id="IPR036259">
    <property type="entry name" value="MFS_trans_sf"/>
</dbReference>
<dbReference type="PROSITE" id="PS50850">
    <property type="entry name" value="MFS"/>
    <property type="match status" value="1"/>
</dbReference>
<evidence type="ECO:0000256" key="7">
    <source>
        <dbReference type="SAM" id="Phobius"/>
    </source>
</evidence>
<evidence type="ECO:0000256" key="2">
    <source>
        <dbReference type="ARBA" id="ARBA00022448"/>
    </source>
</evidence>
<comment type="caution">
    <text evidence="9">The sequence shown here is derived from an EMBL/GenBank/DDBJ whole genome shotgun (WGS) entry which is preliminary data.</text>
</comment>
<protein>
    <submittedName>
        <fullName evidence="9">MFS transporter</fullName>
    </submittedName>
</protein>
<dbReference type="InterPro" id="IPR020846">
    <property type="entry name" value="MFS_dom"/>
</dbReference>
<evidence type="ECO:0000256" key="6">
    <source>
        <dbReference type="ARBA" id="ARBA00023136"/>
    </source>
</evidence>
<evidence type="ECO:0000313" key="9">
    <source>
        <dbReference type="EMBL" id="NEH89841.1"/>
    </source>
</evidence>
<dbReference type="PANTHER" id="PTHR23521:SF2">
    <property type="entry name" value="TRANSPORTER MFS SUPERFAMILY"/>
    <property type="match status" value="1"/>
</dbReference>
<dbReference type="InterPro" id="IPR047200">
    <property type="entry name" value="MFS_YcaD-like"/>
</dbReference>
<dbReference type="CDD" id="cd17477">
    <property type="entry name" value="MFS_YcaD_like"/>
    <property type="match status" value="1"/>
</dbReference>
<feature type="transmembrane region" description="Helical" evidence="7">
    <location>
        <begin position="59"/>
        <end position="80"/>
    </location>
</feature>
<evidence type="ECO:0000256" key="3">
    <source>
        <dbReference type="ARBA" id="ARBA00022475"/>
    </source>
</evidence>
<feature type="transmembrane region" description="Helical" evidence="7">
    <location>
        <begin position="352"/>
        <end position="371"/>
    </location>
</feature>
<gene>
    <name evidence="9" type="ORF">GR206_02130</name>
</gene>
<feature type="transmembrane region" description="Helical" evidence="7">
    <location>
        <begin position="383"/>
        <end position="403"/>
    </location>
</feature>
<dbReference type="RefSeq" id="WP_163873435.1">
    <property type="nucleotide sequence ID" value="NZ_WUEP01000001.1"/>
</dbReference>
<feature type="transmembrane region" description="Helical" evidence="7">
    <location>
        <begin position="148"/>
        <end position="167"/>
    </location>
</feature>
<organism evidence="9 10">
    <name type="scientific">Rhizobium laguerreae</name>
    <dbReference type="NCBI Taxonomy" id="1076926"/>
    <lineage>
        <taxon>Bacteria</taxon>
        <taxon>Pseudomonadati</taxon>
        <taxon>Pseudomonadota</taxon>
        <taxon>Alphaproteobacteria</taxon>
        <taxon>Hyphomicrobiales</taxon>
        <taxon>Rhizobiaceae</taxon>
        <taxon>Rhizobium/Agrobacterium group</taxon>
        <taxon>Rhizobium</taxon>
    </lineage>
</organism>
<feature type="transmembrane region" description="Helical" evidence="7">
    <location>
        <begin position="259"/>
        <end position="280"/>
    </location>
</feature>
<feature type="transmembrane region" description="Helical" evidence="7">
    <location>
        <begin position="173"/>
        <end position="193"/>
    </location>
</feature>
<feature type="transmembrane region" description="Helical" evidence="7">
    <location>
        <begin position="220"/>
        <end position="239"/>
    </location>
</feature>
<feature type="transmembrane region" description="Helical" evidence="7">
    <location>
        <begin position="317"/>
        <end position="340"/>
    </location>
</feature>
<dbReference type="GO" id="GO:0022857">
    <property type="term" value="F:transmembrane transporter activity"/>
    <property type="evidence" value="ECO:0007669"/>
    <property type="project" value="InterPro"/>
</dbReference>
<accession>A0A6N9Z9G5</accession>
<evidence type="ECO:0000256" key="5">
    <source>
        <dbReference type="ARBA" id="ARBA00022989"/>
    </source>
</evidence>
<reference evidence="9 10" key="1">
    <citation type="submission" date="2019-12" db="EMBL/GenBank/DDBJ databases">
        <title>Rhizobium genotypes associated with high levels of biological nitrogen fixation by grain legumes in a temperate-maritime cropping system.</title>
        <authorList>
            <person name="Maluk M."/>
            <person name="Francesc Ferrando Molina F."/>
            <person name="Lopez Del Egido L."/>
            <person name="Lafos M."/>
            <person name="Langarica-Fuentes A."/>
            <person name="Gebre Yohannes G."/>
            <person name="Young M.W."/>
            <person name="Martin P."/>
            <person name="Gantlett R."/>
            <person name="Kenicer G."/>
            <person name="Hawes C."/>
            <person name="Begg G.S."/>
            <person name="Quilliam R.S."/>
            <person name="Squire G.R."/>
            <person name="Poole P.S."/>
            <person name="Young P.W."/>
            <person name="Iannetta P.M."/>
            <person name="James E.K."/>
        </authorList>
    </citation>
    <scope>NUCLEOTIDE SEQUENCE [LARGE SCALE GENOMIC DNA]</scope>
    <source>
        <strain evidence="9 10">JHI2449</strain>
    </source>
</reference>
<dbReference type="AlphaFoldDB" id="A0A6N9Z9G5"/>
<feature type="transmembrane region" description="Helical" evidence="7">
    <location>
        <begin position="21"/>
        <end position="39"/>
    </location>
</feature>
<keyword evidence="6 7" id="KW-0472">Membrane</keyword>
<dbReference type="EMBL" id="WUEP01000001">
    <property type="protein sequence ID" value="NEH89841.1"/>
    <property type="molecule type" value="Genomic_DNA"/>
</dbReference>
<dbReference type="PANTHER" id="PTHR23521">
    <property type="entry name" value="TRANSPORTER MFS SUPERFAMILY"/>
    <property type="match status" value="1"/>
</dbReference>
<proteinExistence type="predicted"/>
<dbReference type="Pfam" id="PF07690">
    <property type="entry name" value="MFS_1"/>
    <property type="match status" value="2"/>
</dbReference>
<dbReference type="Gene3D" id="1.20.1250.20">
    <property type="entry name" value="MFS general substrate transporter like domains"/>
    <property type="match status" value="2"/>
</dbReference>
<keyword evidence="4 7" id="KW-0812">Transmembrane</keyword>
<dbReference type="Proteomes" id="UP000468864">
    <property type="component" value="Unassembled WGS sequence"/>
</dbReference>
<evidence type="ECO:0000256" key="1">
    <source>
        <dbReference type="ARBA" id="ARBA00004651"/>
    </source>
</evidence>
<feature type="transmembrane region" description="Helical" evidence="7">
    <location>
        <begin position="117"/>
        <end position="136"/>
    </location>
</feature>
<feature type="transmembrane region" description="Helical" evidence="7">
    <location>
        <begin position="292"/>
        <end position="311"/>
    </location>
</feature>
<comment type="subcellular location">
    <subcellularLocation>
        <location evidence="1">Cell membrane</location>
        <topology evidence="1">Multi-pass membrane protein</topology>
    </subcellularLocation>
</comment>
<dbReference type="SUPFAM" id="SSF103473">
    <property type="entry name" value="MFS general substrate transporter"/>
    <property type="match status" value="1"/>
</dbReference>
<feature type="domain" description="Major facilitator superfamily (MFS) profile" evidence="8">
    <location>
        <begin position="21"/>
        <end position="406"/>
    </location>
</feature>
<keyword evidence="5 7" id="KW-1133">Transmembrane helix</keyword>
<dbReference type="GO" id="GO:0005886">
    <property type="term" value="C:plasma membrane"/>
    <property type="evidence" value="ECO:0007669"/>
    <property type="project" value="UniProtKB-SubCell"/>
</dbReference>
<dbReference type="InterPro" id="IPR011701">
    <property type="entry name" value="MFS"/>
</dbReference>
<sequence>MMRDPDRTTGDFWRKAAGLRSILHVMVSICIVATGNSLLTTTVSLHLSDPAIDPHVVQLLLTAFPIGFLAGCLSARFMVVRLGHERAFLAVALLAAVGACGYMLTQAAPVWFCLRLINGYSIATLFVVSESWINLYAGQKNRGAYFSLYMLMTSLATLFAQLLVEAAGATSPYLFQIALGVILLGLIHARFVGGSWPTLHLPLAAAVEAGNAHSGNRYGIWRLAALAPVAVVCVFQAGMTNMNVYTMTPIYAERVHLDAAVAVTLVTAFSLGGMLAQAPVGWLSDRMDRRVLLLLQGLAGTGLCAAIAWPASYPQMLLYGLFFAYGAIALTIYPVGIAYANSQLDSRHMVSASGSLLLLYSIGNIMTPGLAAQLMELFAPQALFLLLGSGALLVAATACFNLLRRPIGATQPCFTTGGSE</sequence>
<name>A0A6N9Z9G5_9HYPH</name>
<keyword evidence="2" id="KW-0813">Transport</keyword>
<keyword evidence="3" id="KW-1003">Cell membrane</keyword>
<evidence type="ECO:0000313" key="10">
    <source>
        <dbReference type="Proteomes" id="UP000468864"/>
    </source>
</evidence>
<feature type="transmembrane region" description="Helical" evidence="7">
    <location>
        <begin position="87"/>
        <end position="105"/>
    </location>
</feature>
<evidence type="ECO:0000259" key="8">
    <source>
        <dbReference type="PROSITE" id="PS50850"/>
    </source>
</evidence>